<evidence type="ECO:0000256" key="1">
    <source>
        <dbReference type="SAM" id="Phobius"/>
    </source>
</evidence>
<accession>A0AA37T3M5</accession>
<protein>
    <submittedName>
        <fullName evidence="2">Uncharacterized protein</fullName>
    </submittedName>
</protein>
<reference evidence="2 3" key="1">
    <citation type="journal article" date="2014" name="Int. J. Syst. Evol. Microbiol.">
        <title>Complete genome sequence of Corynebacterium casei LMG S-19264T (=DSM 44701T), isolated from a smear-ripened cheese.</title>
        <authorList>
            <consortium name="US DOE Joint Genome Institute (JGI-PGF)"/>
            <person name="Walter F."/>
            <person name="Albersmeier A."/>
            <person name="Kalinowski J."/>
            <person name="Ruckert C."/>
        </authorList>
    </citation>
    <scope>NUCLEOTIDE SEQUENCE [LARGE SCALE GENOMIC DNA]</scope>
    <source>
        <strain evidence="2 3">NBRC 110095</strain>
    </source>
</reference>
<keyword evidence="1" id="KW-0472">Membrane</keyword>
<keyword evidence="1" id="KW-0812">Transmembrane</keyword>
<comment type="caution">
    <text evidence="2">The sequence shown here is derived from an EMBL/GenBank/DDBJ whole genome shotgun (WGS) entry which is preliminary data.</text>
</comment>
<evidence type="ECO:0000313" key="3">
    <source>
        <dbReference type="Proteomes" id="UP001156870"/>
    </source>
</evidence>
<organism evidence="2 3">
    <name type="scientific">Marinibactrum halimedae</name>
    <dbReference type="NCBI Taxonomy" id="1444977"/>
    <lineage>
        <taxon>Bacteria</taxon>
        <taxon>Pseudomonadati</taxon>
        <taxon>Pseudomonadota</taxon>
        <taxon>Gammaproteobacteria</taxon>
        <taxon>Cellvibrionales</taxon>
        <taxon>Cellvibrionaceae</taxon>
        <taxon>Marinibactrum</taxon>
    </lineage>
</organism>
<feature type="transmembrane region" description="Helical" evidence="1">
    <location>
        <begin position="6"/>
        <end position="24"/>
    </location>
</feature>
<sequence length="54" mass="5931">MYLDGVVIGSFLVVILTCAILVYIGRFAKRHIEHDIQQANASLNEGASESITRP</sequence>
<keyword evidence="1" id="KW-1133">Transmembrane helix</keyword>
<evidence type="ECO:0000313" key="2">
    <source>
        <dbReference type="EMBL" id="GLS24901.1"/>
    </source>
</evidence>
<keyword evidence="3" id="KW-1185">Reference proteome</keyword>
<name>A0AA37T3M5_9GAMM</name>
<proteinExistence type="predicted"/>
<dbReference type="Proteomes" id="UP001156870">
    <property type="component" value="Unassembled WGS sequence"/>
</dbReference>
<gene>
    <name evidence="2" type="ORF">GCM10007877_06150</name>
</gene>
<dbReference type="EMBL" id="BSPD01000020">
    <property type="protein sequence ID" value="GLS24901.1"/>
    <property type="molecule type" value="Genomic_DNA"/>
</dbReference>
<dbReference type="AlphaFoldDB" id="A0AA37T3M5"/>